<sequence length="139" mass="15390">LRLVLIGMTGSGKSATGNTILGQNSFESKVCVNSVTRQCEKRIGQINGRHVAVVDTPGLFDTSFSNDTIQMEIMKCISLLAPGPHVFLLVLKIGRFTLEERITVELMTTLFGEKSKDFIIIIFTRGDELKGQSIDHYLE</sequence>
<dbReference type="Pfam" id="PF04548">
    <property type="entry name" value="AIG1"/>
    <property type="match status" value="1"/>
</dbReference>
<dbReference type="InterPro" id="IPR045058">
    <property type="entry name" value="GIMA/IAN/Toc"/>
</dbReference>
<accession>Q4RBY6</accession>
<reference evidence="5" key="2">
    <citation type="submission" date="2004-02" db="EMBL/GenBank/DDBJ databases">
        <authorList>
            <consortium name="Genoscope"/>
            <consortium name="Whitehead Institute Centre for Genome Research"/>
        </authorList>
    </citation>
    <scope>NUCLEOTIDE SEQUENCE</scope>
</reference>
<comment type="caution">
    <text evidence="5">The sequence shown here is derived from an EMBL/GenBank/DDBJ whole genome shotgun (WGS) entry which is preliminary data.</text>
</comment>
<dbReference type="PROSITE" id="PS51720">
    <property type="entry name" value="G_AIG1"/>
    <property type="match status" value="1"/>
</dbReference>
<dbReference type="GO" id="GO:0005525">
    <property type="term" value="F:GTP binding"/>
    <property type="evidence" value="ECO:0007669"/>
    <property type="project" value="UniProtKB-KW"/>
</dbReference>
<feature type="domain" description="AIG1-type G" evidence="4">
    <location>
        <begin position="1"/>
        <end position="139"/>
    </location>
</feature>
<name>Q4RBY6_TETNG</name>
<dbReference type="Gene3D" id="3.40.50.300">
    <property type="entry name" value="P-loop containing nucleotide triphosphate hydrolases"/>
    <property type="match status" value="1"/>
</dbReference>
<dbReference type="PANTHER" id="PTHR10903">
    <property type="entry name" value="GTPASE, IMAP FAMILY MEMBER-RELATED"/>
    <property type="match status" value="1"/>
</dbReference>
<evidence type="ECO:0000313" key="5">
    <source>
        <dbReference type="EMBL" id="CAG14097.1"/>
    </source>
</evidence>
<feature type="non-terminal residue" evidence="5">
    <location>
        <position position="1"/>
    </location>
</feature>
<dbReference type="SUPFAM" id="SSF52540">
    <property type="entry name" value="P-loop containing nucleoside triphosphate hydrolases"/>
    <property type="match status" value="1"/>
</dbReference>
<dbReference type="InterPro" id="IPR006703">
    <property type="entry name" value="G_AIG1"/>
</dbReference>
<keyword evidence="3" id="KW-0342">GTP-binding</keyword>
<evidence type="ECO:0000256" key="1">
    <source>
        <dbReference type="ARBA" id="ARBA00008535"/>
    </source>
</evidence>
<evidence type="ECO:0000259" key="4">
    <source>
        <dbReference type="PROSITE" id="PS51720"/>
    </source>
</evidence>
<dbReference type="EMBL" id="CAAE01020294">
    <property type="protein sequence ID" value="CAG14097.1"/>
    <property type="molecule type" value="Genomic_DNA"/>
</dbReference>
<dbReference type="OrthoDB" id="8954335at2759"/>
<proteinExistence type="inferred from homology"/>
<dbReference type="InterPro" id="IPR027417">
    <property type="entry name" value="P-loop_NTPase"/>
</dbReference>
<reference evidence="5" key="1">
    <citation type="journal article" date="2004" name="Nature">
        <title>Genome duplication in the teleost fish Tetraodon nigroviridis reveals the early vertebrate proto-karyotype.</title>
        <authorList>
            <person name="Jaillon O."/>
            <person name="Aury J.-M."/>
            <person name="Brunet F."/>
            <person name="Petit J.-L."/>
            <person name="Stange-Thomann N."/>
            <person name="Mauceli E."/>
            <person name="Bouneau L."/>
            <person name="Fischer C."/>
            <person name="Ozouf-Costaz C."/>
            <person name="Bernot A."/>
            <person name="Nicaud S."/>
            <person name="Jaffe D."/>
            <person name="Fisher S."/>
            <person name="Lutfalla G."/>
            <person name="Dossat C."/>
            <person name="Segurens B."/>
            <person name="Dasilva C."/>
            <person name="Salanoubat M."/>
            <person name="Levy M."/>
            <person name="Boudet N."/>
            <person name="Castellano S."/>
            <person name="Anthouard V."/>
            <person name="Jubin C."/>
            <person name="Castelli V."/>
            <person name="Katinka M."/>
            <person name="Vacherie B."/>
            <person name="Biemont C."/>
            <person name="Skalli Z."/>
            <person name="Cattolico L."/>
            <person name="Poulain J."/>
            <person name="De Berardinis V."/>
            <person name="Cruaud C."/>
            <person name="Duprat S."/>
            <person name="Brottier P."/>
            <person name="Coutanceau J.-P."/>
            <person name="Gouzy J."/>
            <person name="Parra G."/>
            <person name="Lardier G."/>
            <person name="Chapple C."/>
            <person name="McKernan K.J."/>
            <person name="McEwan P."/>
            <person name="Bosak S."/>
            <person name="Kellis M."/>
            <person name="Volff J.-N."/>
            <person name="Guigo R."/>
            <person name="Zody M.C."/>
            <person name="Mesirov J."/>
            <person name="Lindblad-Toh K."/>
            <person name="Birren B."/>
            <person name="Nusbaum C."/>
            <person name="Kahn D."/>
            <person name="Robinson-Rechavi M."/>
            <person name="Laudet V."/>
            <person name="Schachter V."/>
            <person name="Quetier F."/>
            <person name="Saurin W."/>
            <person name="Scarpelli C."/>
            <person name="Wincker P."/>
            <person name="Lander E.S."/>
            <person name="Weissenbach J."/>
            <person name="Roest Crollius H."/>
        </authorList>
    </citation>
    <scope>NUCLEOTIDE SEQUENCE [LARGE SCALE GENOMIC DNA]</scope>
</reference>
<evidence type="ECO:0000256" key="2">
    <source>
        <dbReference type="ARBA" id="ARBA00022741"/>
    </source>
</evidence>
<dbReference type="KEGG" id="tng:GSTEN00038969G001"/>
<comment type="similarity">
    <text evidence="1">Belongs to the TRAFAC class TrmE-Era-EngA-EngB-Septin-like GTPase superfamily. AIG1/Toc34/Toc159-like paraseptin GTPase family. IAN subfamily.</text>
</comment>
<dbReference type="PANTHER" id="PTHR10903:SF170">
    <property type="entry name" value="GTPASE IMAP FAMILY MEMBER 7"/>
    <property type="match status" value="1"/>
</dbReference>
<feature type="non-terminal residue" evidence="5">
    <location>
        <position position="139"/>
    </location>
</feature>
<organism evidence="5">
    <name type="scientific">Tetraodon nigroviridis</name>
    <name type="common">Spotted green pufferfish</name>
    <name type="synonym">Chelonodon nigroviridis</name>
    <dbReference type="NCBI Taxonomy" id="99883"/>
    <lineage>
        <taxon>Eukaryota</taxon>
        <taxon>Metazoa</taxon>
        <taxon>Chordata</taxon>
        <taxon>Craniata</taxon>
        <taxon>Vertebrata</taxon>
        <taxon>Euteleostomi</taxon>
        <taxon>Actinopterygii</taxon>
        <taxon>Neopterygii</taxon>
        <taxon>Teleostei</taxon>
        <taxon>Neoteleostei</taxon>
        <taxon>Acanthomorphata</taxon>
        <taxon>Eupercaria</taxon>
        <taxon>Tetraodontiformes</taxon>
        <taxon>Tetradontoidea</taxon>
        <taxon>Tetraodontidae</taxon>
        <taxon>Tetraodon</taxon>
    </lineage>
</organism>
<protein>
    <submittedName>
        <fullName evidence="5">(spotted green pufferfish) hypothetical protein</fullName>
    </submittedName>
</protein>
<dbReference type="FunFam" id="3.40.50.300:FF:000366">
    <property type="entry name" value="GTPase, IMAP family member 2"/>
    <property type="match status" value="1"/>
</dbReference>
<dbReference type="AlphaFoldDB" id="Q4RBY6"/>
<evidence type="ECO:0000256" key="3">
    <source>
        <dbReference type="ARBA" id="ARBA00023134"/>
    </source>
</evidence>
<gene>
    <name evidence="5" type="ORF">GSTENG00038969001</name>
</gene>
<keyword evidence="2" id="KW-0547">Nucleotide-binding</keyword>